<protein>
    <submittedName>
        <fullName evidence="3">Uncharacterized protein</fullName>
    </submittedName>
</protein>
<evidence type="ECO:0000256" key="1">
    <source>
        <dbReference type="SAM" id="MobiDB-lite"/>
    </source>
</evidence>
<comment type="caution">
    <text evidence="3">The sequence shown here is derived from an EMBL/GenBank/DDBJ whole genome shotgun (WGS) entry which is preliminary data.</text>
</comment>
<feature type="transmembrane region" description="Helical" evidence="2">
    <location>
        <begin position="191"/>
        <end position="212"/>
    </location>
</feature>
<feature type="transmembrane region" description="Helical" evidence="2">
    <location>
        <begin position="97"/>
        <end position="119"/>
    </location>
</feature>
<accession>A0ABP7UC50</accession>
<gene>
    <name evidence="3" type="ORF">GCM10022233_05990</name>
</gene>
<feature type="transmembrane region" description="Helical" evidence="2">
    <location>
        <begin position="131"/>
        <end position="150"/>
    </location>
</feature>
<reference evidence="4" key="1">
    <citation type="journal article" date="2019" name="Int. J. Syst. Evol. Microbiol.">
        <title>The Global Catalogue of Microorganisms (GCM) 10K type strain sequencing project: providing services to taxonomists for standard genome sequencing and annotation.</title>
        <authorList>
            <consortium name="The Broad Institute Genomics Platform"/>
            <consortium name="The Broad Institute Genome Sequencing Center for Infectious Disease"/>
            <person name="Wu L."/>
            <person name="Ma J."/>
        </authorList>
    </citation>
    <scope>NUCLEOTIDE SEQUENCE [LARGE SCALE GENOMIC DNA]</scope>
    <source>
        <strain evidence="4">JCM 16925</strain>
    </source>
</reference>
<evidence type="ECO:0000256" key="2">
    <source>
        <dbReference type="SAM" id="Phobius"/>
    </source>
</evidence>
<evidence type="ECO:0000313" key="4">
    <source>
        <dbReference type="Proteomes" id="UP001499984"/>
    </source>
</evidence>
<feature type="transmembrane region" description="Helical" evidence="2">
    <location>
        <begin position="69"/>
        <end position="91"/>
    </location>
</feature>
<evidence type="ECO:0000313" key="3">
    <source>
        <dbReference type="EMBL" id="GAA4040192.1"/>
    </source>
</evidence>
<keyword evidence="2" id="KW-1133">Transmembrane helix</keyword>
<proteinExistence type="predicted"/>
<dbReference type="RefSeq" id="WP_345008486.1">
    <property type="nucleotide sequence ID" value="NZ_BAAAZY010000003.1"/>
</dbReference>
<feature type="compositionally biased region" description="Basic residues" evidence="1">
    <location>
        <begin position="53"/>
        <end position="62"/>
    </location>
</feature>
<feature type="compositionally biased region" description="Basic and acidic residues" evidence="1">
    <location>
        <begin position="269"/>
        <end position="279"/>
    </location>
</feature>
<keyword evidence="4" id="KW-1185">Reference proteome</keyword>
<name>A0ABP7UC50_9ACTN</name>
<keyword evidence="2" id="KW-0472">Membrane</keyword>
<dbReference type="EMBL" id="BAAAZY010000003">
    <property type="protein sequence ID" value="GAA4040192.1"/>
    <property type="molecule type" value="Genomic_DNA"/>
</dbReference>
<dbReference type="Proteomes" id="UP001499984">
    <property type="component" value="Unassembled WGS sequence"/>
</dbReference>
<feature type="region of interest" description="Disordered" evidence="1">
    <location>
        <begin position="217"/>
        <end position="279"/>
    </location>
</feature>
<organism evidence="3 4">
    <name type="scientific">Streptomyces shaanxiensis</name>
    <dbReference type="NCBI Taxonomy" id="653357"/>
    <lineage>
        <taxon>Bacteria</taxon>
        <taxon>Bacillati</taxon>
        <taxon>Actinomycetota</taxon>
        <taxon>Actinomycetes</taxon>
        <taxon>Kitasatosporales</taxon>
        <taxon>Streptomycetaceae</taxon>
        <taxon>Streptomyces</taxon>
    </lineage>
</organism>
<keyword evidence="2" id="KW-0812">Transmembrane</keyword>
<sequence length="279" mass="29125">MSQHHLAHRAAVPAPRRAPHADEPYGAAPQQTVPARDSAGPRTEPSPSPGGRAARRRGRRRASKRTPLLGNYIGYAATFVGPGLISGAVVHHPLDPARYTLIAVAGAAVFLFATVLNEFVLTKRRPGATRVLGIVAASLALSFGVGMLSGGLQHFEDFPERAAMLIPFGLVLSFVAYVLRHEPARRRSIVGPVGVLVLITAALAFVGLRGIADQMAAESGGGGHSHGEETTEETETPDAENPGHGHDTGSGTSVPKEPARTTSPAETEEAGHGDDGHSH</sequence>
<feature type="region of interest" description="Disordered" evidence="1">
    <location>
        <begin position="1"/>
        <end position="62"/>
    </location>
</feature>
<feature type="transmembrane region" description="Helical" evidence="2">
    <location>
        <begin position="162"/>
        <end position="179"/>
    </location>
</feature>